<keyword evidence="8" id="KW-0732">Signal</keyword>
<dbReference type="InterPro" id="IPR011657">
    <property type="entry name" value="CNT_C_dom"/>
</dbReference>
<feature type="transmembrane region" description="Helical" evidence="7">
    <location>
        <begin position="357"/>
        <end position="377"/>
    </location>
</feature>
<feature type="transmembrane region" description="Helical" evidence="7">
    <location>
        <begin position="465"/>
        <end position="484"/>
    </location>
</feature>
<keyword evidence="4 7" id="KW-0812">Transmembrane</keyword>
<feature type="domain" description="Nucleoside transporter/FeoB GTPase Gate" evidence="11">
    <location>
        <begin position="149"/>
        <end position="248"/>
    </location>
</feature>
<evidence type="ECO:0000259" key="10">
    <source>
        <dbReference type="Pfam" id="PF07662"/>
    </source>
</evidence>
<feature type="transmembrane region" description="Helical" evidence="7">
    <location>
        <begin position="424"/>
        <end position="444"/>
    </location>
</feature>
<name>A0ABW3B7N9_9FLAO</name>
<keyword evidence="13" id="KW-1185">Reference proteome</keyword>
<dbReference type="PANTHER" id="PTHR10590:SF4">
    <property type="entry name" value="SOLUTE CARRIER FAMILY 28 MEMBER 3"/>
    <property type="match status" value="1"/>
</dbReference>
<dbReference type="Pfam" id="PF07662">
    <property type="entry name" value="Nucleos_tra2_C"/>
    <property type="match status" value="1"/>
</dbReference>
<dbReference type="InterPro" id="IPR002668">
    <property type="entry name" value="CNT_N_dom"/>
</dbReference>
<evidence type="ECO:0000256" key="1">
    <source>
        <dbReference type="ARBA" id="ARBA00004651"/>
    </source>
</evidence>
<evidence type="ECO:0000313" key="13">
    <source>
        <dbReference type="Proteomes" id="UP001597012"/>
    </source>
</evidence>
<feature type="transmembrane region" description="Helical" evidence="7">
    <location>
        <begin position="224"/>
        <end position="246"/>
    </location>
</feature>
<feature type="transmembrane region" description="Helical" evidence="7">
    <location>
        <begin position="258"/>
        <end position="276"/>
    </location>
</feature>
<evidence type="ECO:0000259" key="9">
    <source>
        <dbReference type="Pfam" id="PF01773"/>
    </source>
</evidence>
<comment type="similarity">
    <text evidence="2">Belongs to the concentrative nucleoside transporter (CNT) (TC 2.A.41) family.</text>
</comment>
<dbReference type="Proteomes" id="UP001597012">
    <property type="component" value="Unassembled WGS sequence"/>
</dbReference>
<dbReference type="EMBL" id="JBHTHY010000022">
    <property type="protein sequence ID" value="MFD0799346.1"/>
    <property type="molecule type" value="Genomic_DNA"/>
</dbReference>
<feature type="signal peptide" evidence="8">
    <location>
        <begin position="1"/>
        <end position="20"/>
    </location>
</feature>
<gene>
    <name evidence="12" type="ORF">ACFQZJ_17880</name>
</gene>
<evidence type="ECO:0000256" key="6">
    <source>
        <dbReference type="ARBA" id="ARBA00023136"/>
    </source>
</evidence>
<proteinExistence type="inferred from homology"/>
<feature type="transmembrane region" description="Helical" evidence="7">
    <location>
        <begin position="59"/>
        <end position="76"/>
    </location>
</feature>
<evidence type="ECO:0000313" key="12">
    <source>
        <dbReference type="EMBL" id="MFD0799346.1"/>
    </source>
</evidence>
<protein>
    <submittedName>
        <fullName evidence="12">NupC/NupG family nucleoside CNT transporter</fullName>
    </submittedName>
</protein>
<dbReference type="InterPro" id="IPR011642">
    <property type="entry name" value="Gate_dom"/>
</dbReference>
<evidence type="ECO:0000256" key="2">
    <source>
        <dbReference type="ARBA" id="ARBA00009033"/>
    </source>
</evidence>
<dbReference type="Pfam" id="PF01773">
    <property type="entry name" value="Nucleos_tra2_N"/>
    <property type="match status" value="1"/>
</dbReference>
<evidence type="ECO:0000259" key="11">
    <source>
        <dbReference type="Pfam" id="PF07670"/>
    </source>
</evidence>
<feature type="chain" id="PRO_5045575503" evidence="8">
    <location>
        <begin position="21"/>
        <end position="485"/>
    </location>
</feature>
<reference evidence="13" key="1">
    <citation type="journal article" date="2019" name="Int. J. Syst. Evol. Microbiol.">
        <title>The Global Catalogue of Microorganisms (GCM) 10K type strain sequencing project: providing services to taxonomists for standard genome sequencing and annotation.</title>
        <authorList>
            <consortium name="The Broad Institute Genomics Platform"/>
            <consortium name="The Broad Institute Genome Sequencing Center for Infectious Disease"/>
            <person name="Wu L."/>
            <person name="Ma J."/>
        </authorList>
    </citation>
    <scope>NUCLEOTIDE SEQUENCE [LARGE SCALE GENOMIC DNA]</scope>
    <source>
        <strain evidence="13">CCUG 61948</strain>
    </source>
</reference>
<evidence type="ECO:0000256" key="7">
    <source>
        <dbReference type="SAM" id="Phobius"/>
    </source>
</evidence>
<evidence type="ECO:0000256" key="4">
    <source>
        <dbReference type="ARBA" id="ARBA00022692"/>
    </source>
</evidence>
<organism evidence="12 13">
    <name type="scientific">Maribacter chungangensis</name>
    <dbReference type="NCBI Taxonomy" id="1069117"/>
    <lineage>
        <taxon>Bacteria</taxon>
        <taxon>Pseudomonadati</taxon>
        <taxon>Bacteroidota</taxon>
        <taxon>Flavobacteriia</taxon>
        <taxon>Flavobacteriales</taxon>
        <taxon>Flavobacteriaceae</taxon>
        <taxon>Maribacter</taxon>
    </lineage>
</organism>
<feature type="transmembrane region" description="Helical" evidence="7">
    <location>
        <begin position="88"/>
        <end position="112"/>
    </location>
</feature>
<accession>A0ABW3B7N9</accession>
<evidence type="ECO:0000256" key="8">
    <source>
        <dbReference type="SAM" id="SignalP"/>
    </source>
</evidence>
<keyword evidence="6 7" id="KW-0472">Membrane</keyword>
<sequence length="485" mass="51699">MKKSTWLLCLFIFLPLTFFSQTPVINETVTSAVDTSIINDISVSNSNALANQGFSINSLWRGILGMVSLLLLAFLFSSNRRAINWRTVAIGLGLQLIIAIGVLKVPFIQLIFEQIGKIFVSILEFTRAGSNFLFEGLVVDTGTFGYIFAFQVLPTIIFFSALTSLLFYLGVIQKVVKALAWLLSKSLGISGAESLSVAGNIFLGQTEAPLLIKAYLEKMTKSEILLVMIGGMATVAGAVLAAYIGFLGGEDEALQLLFAKHLLAASVMAAPGAIVISKMLYPQTEAVNTDVSVSSEKIGSNILDAIANGTTEGLKLAVNVGAMLLVFVAIIAMINGILEWTGDLTNLNGWIANNTSYQRFSLEAILGTVFAPLMWLIGVAKDDVMLMGQLLGIKLAASEFVGYIQLAELKDMTSLPHLKYNKSIIMATYMLCGFANFASIGIQIGGIGSLAPGQRKTLSEFGMKAVLGGSLASLLSATIAGMILG</sequence>
<comment type="subcellular location">
    <subcellularLocation>
        <location evidence="1">Cell membrane</location>
        <topology evidence="1">Multi-pass membrane protein</topology>
    </subcellularLocation>
</comment>
<feature type="transmembrane region" description="Helical" evidence="7">
    <location>
        <begin position="316"/>
        <end position="337"/>
    </location>
</feature>
<feature type="domain" description="Concentrative nucleoside transporter N-terminal" evidence="9">
    <location>
        <begin position="64"/>
        <end position="137"/>
    </location>
</feature>
<dbReference type="RefSeq" id="WP_379936304.1">
    <property type="nucleotide sequence ID" value="NZ_JBHTHY010000022.1"/>
</dbReference>
<keyword evidence="3" id="KW-1003">Cell membrane</keyword>
<feature type="domain" description="Concentrative nucleoside transporter C-terminal" evidence="10">
    <location>
        <begin position="261"/>
        <end position="481"/>
    </location>
</feature>
<dbReference type="Pfam" id="PF07670">
    <property type="entry name" value="Gate"/>
    <property type="match status" value="1"/>
</dbReference>
<dbReference type="InterPro" id="IPR008276">
    <property type="entry name" value="C_nuclsd_transpt"/>
</dbReference>
<evidence type="ECO:0000256" key="5">
    <source>
        <dbReference type="ARBA" id="ARBA00022989"/>
    </source>
</evidence>
<keyword evidence="5 7" id="KW-1133">Transmembrane helix</keyword>
<evidence type="ECO:0000256" key="3">
    <source>
        <dbReference type="ARBA" id="ARBA00022475"/>
    </source>
</evidence>
<feature type="transmembrane region" description="Helical" evidence="7">
    <location>
        <begin position="144"/>
        <end position="169"/>
    </location>
</feature>
<dbReference type="PANTHER" id="PTHR10590">
    <property type="entry name" value="SODIUM/NUCLEOSIDE COTRANSPORTER"/>
    <property type="match status" value="1"/>
</dbReference>
<comment type="caution">
    <text evidence="12">The sequence shown here is derived from an EMBL/GenBank/DDBJ whole genome shotgun (WGS) entry which is preliminary data.</text>
</comment>